<dbReference type="InterPro" id="IPR011678">
    <property type="entry name" value="EMC1_C"/>
</dbReference>
<comment type="caution">
    <text evidence="14">The sequence shown here is derived from an EMBL/GenBank/DDBJ whole genome shotgun (WGS) entry which is preliminary data.</text>
</comment>
<dbReference type="SUPFAM" id="SSF50998">
    <property type="entry name" value="Quinoprotein alcohol dehydrogenase-like"/>
    <property type="match status" value="1"/>
</dbReference>
<evidence type="ECO:0000259" key="12">
    <source>
        <dbReference type="Pfam" id="PF07774"/>
    </source>
</evidence>
<dbReference type="Pfam" id="PF07774">
    <property type="entry name" value="EMC1_C"/>
    <property type="match status" value="1"/>
</dbReference>
<dbReference type="InterPro" id="IPR015943">
    <property type="entry name" value="WD40/YVTN_repeat-like_dom_sf"/>
</dbReference>
<keyword evidence="7" id="KW-0256">Endoplasmic reticulum</keyword>
<evidence type="ECO:0000256" key="10">
    <source>
        <dbReference type="ARBA" id="ARBA00023180"/>
    </source>
</evidence>
<dbReference type="EMBL" id="JANBOI010000052">
    <property type="protein sequence ID" value="KAJ1734870.1"/>
    <property type="molecule type" value="Genomic_DNA"/>
</dbReference>
<gene>
    <name evidence="14" type="ORF">LPJ61_000849</name>
</gene>
<evidence type="ECO:0000313" key="14">
    <source>
        <dbReference type="EMBL" id="KAJ1734870.1"/>
    </source>
</evidence>
<keyword evidence="5" id="KW-0812">Transmembrane</keyword>
<dbReference type="GO" id="GO:0034975">
    <property type="term" value="P:protein folding in endoplasmic reticulum"/>
    <property type="evidence" value="ECO:0007669"/>
    <property type="project" value="TreeGrafter"/>
</dbReference>
<dbReference type="PANTHER" id="PTHR21573">
    <property type="entry name" value="ER MEMBRANE PROTEIN COMPLEX SUBUNIT 1"/>
    <property type="match status" value="1"/>
</dbReference>
<evidence type="ECO:0000256" key="2">
    <source>
        <dbReference type="ARBA" id="ARBA00007904"/>
    </source>
</evidence>
<evidence type="ECO:0000256" key="1">
    <source>
        <dbReference type="ARBA" id="ARBA00004115"/>
    </source>
</evidence>
<evidence type="ECO:0000259" key="13">
    <source>
        <dbReference type="Pfam" id="PF25293"/>
    </source>
</evidence>
<sequence length="983" mass="103298">MVAGRSLGRAALSAALLLGGLAFGLFPDEAGRIDWYRAQIGVPDRLLAHAHNGTTGIYATTEQGVLAAVDADSGELRWRQLLGEHIGALQLRGGRVLTQSGANESRVRVWDAHSGSLQWEFVQPPPARRAAGGAAAFVGDSEDVVAVAGDSLVRLAPGRAVPVWELRLNSTGTYRRLVVHGSSAFAVGERADGGGLRVVEAELASGRLQKQYDIADGVALGTGHTLVLDAGAHGVYVLWREAKSIVWQIHKLGLTRPLWDMYHAKLLQEELAPEDMLTSTLAELDSDSGSSTGTPRFALTYTKDRARKTVVIELIATSDRMDMRKLTVFRSDGAVVGGSAMPGARGAAVAVRTSGATWSVHGDGARAAKGEFAYAEAAHGPVVRAALYRTAAGSTRVLVQTGGGLLAALGPDSSEPLWVRDEALAHATDMAFLDLPPPASAAEHAAKATDPAVVTSAAARYLLRWAATARELGAWTAAGFGLLEQRDKAAHAAAATTGDHFGFHKLAIFGTRTGVVTALGTQGGARVWARYLAVDGASVAIEHVFVTRRCQPLGDAPPVVVVVGRGAQNATVVAALDALTGAPLADGRLRPLPFGHARAFVLPAVGDDGQQLVGLATDGAEPRLEVWPPTAAATQAFCAAATPFFFELGDGTGSMRVRGYRAECPAAAGTSLTTTRAWTFDLPEGEALVGAARYDGAQSTALLGRVLGDRSVLYKYINPHLGTLAAQRAGRGGVAVYLFDRVSGRLLHSAQHAAARVSAAHPFLATQTENRIVYQLWHDEIPGAAPARGYVTVVADLFESDRADVRDERAEFSSLDLRLPSVVMAAFVAPEPATALGTTRTASHITTRDVVFALSSGKLLAIPDPLLDPRRPVGALSADEQAEGLVPYMASLPLDPRRVLSHGHRVAGVRRVVSAPAHLESTSLVGAYGLDLFFTRASPSGTFDQLSPSFSKLNLVVTTLALAAGCLLGGPMVRRRLVARAWA</sequence>
<evidence type="ECO:0000256" key="4">
    <source>
        <dbReference type="ARBA" id="ARBA00020824"/>
    </source>
</evidence>
<dbReference type="InterPro" id="IPR026895">
    <property type="entry name" value="EMC1"/>
</dbReference>
<feature type="chain" id="PRO_5040725269" description="ER membrane protein complex subunit 1" evidence="11">
    <location>
        <begin position="23"/>
        <end position="983"/>
    </location>
</feature>
<feature type="signal peptide" evidence="11">
    <location>
        <begin position="1"/>
        <end position="22"/>
    </location>
</feature>
<dbReference type="InterPro" id="IPR058545">
    <property type="entry name" value="Beta-prop_EMC1_1st"/>
</dbReference>
<evidence type="ECO:0000256" key="5">
    <source>
        <dbReference type="ARBA" id="ARBA00022692"/>
    </source>
</evidence>
<keyword evidence="6 11" id="KW-0732">Signal</keyword>
<dbReference type="OrthoDB" id="28092at2759"/>
<protein>
    <recommendedName>
        <fullName evidence="4">ER membrane protein complex subunit 1</fullName>
    </recommendedName>
</protein>
<dbReference type="GO" id="GO:0072546">
    <property type="term" value="C:EMC complex"/>
    <property type="evidence" value="ECO:0007669"/>
    <property type="project" value="InterPro"/>
</dbReference>
<name>A0A9W7YGB6_9FUNG</name>
<reference evidence="14" key="1">
    <citation type="submission" date="2022-07" db="EMBL/GenBank/DDBJ databases">
        <title>Phylogenomic reconstructions and comparative analyses of Kickxellomycotina fungi.</title>
        <authorList>
            <person name="Reynolds N.K."/>
            <person name="Stajich J.E."/>
            <person name="Barry K."/>
            <person name="Grigoriev I.V."/>
            <person name="Crous P."/>
            <person name="Smith M.E."/>
        </authorList>
    </citation>
    <scope>NUCLEOTIDE SEQUENCE</scope>
    <source>
        <strain evidence="14">BCRC 34381</strain>
    </source>
</reference>
<dbReference type="PANTHER" id="PTHR21573:SF0">
    <property type="entry name" value="ER MEMBRANE PROTEIN COMPLEX SUBUNIT 1"/>
    <property type="match status" value="1"/>
</dbReference>
<evidence type="ECO:0000256" key="8">
    <source>
        <dbReference type="ARBA" id="ARBA00022989"/>
    </source>
</evidence>
<keyword evidence="15" id="KW-1185">Reference proteome</keyword>
<evidence type="ECO:0000256" key="9">
    <source>
        <dbReference type="ARBA" id="ARBA00023136"/>
    </source>
</evidence>
<proteinExistence type="inferred from homology"/>
<feature type="domain" description="ER membrane protein complex subunit 1 C-terminal" evidence="12">
    <location>
        <begin position="768"/>
        <end position="982"/>
    </location>
</feature>
<accession>A0A9W7YGB6</accession>
<evidence type="ECO:0000256" key="7">
    <source>
        <dbReference type="ARBA" id="ARBA00022824"/>
    </source>
</evidence>
<keyword evidence="9" id="KW-0472">Membrane</keyword>
<evidence type="ECO:0000256" key="11">
    <source>
        <dbReference type="SAM" id="SignalP"/>
    </source>
</evidence>
<feature type="domain" description="EMC1 first beta-propeller" evidence="13">
    <location>
        <begin position="25"/>
        <end position="214"/>
    </location>
</feature>
<keyword evidence="10" id="KW-0325">Glycoprotein</keyword>
<evidence type="ECO:0000313" key="15">
    <source>
        <dbReference type="Proteomes" id="UP001143981"/>
    </source>
</evidence>
<dbReference type="InterPro" id="IPR011047">
    <property type="entry name" value="Quinoprotein_ADH-like_sf"/>
</dbReference>
<evidence type="ECO:0000256" key="6">
    <source>
        <dbReference type="ARBA" id="ARBA00022729"/>
    </source>
</evidence>
<dbReference type="Pfam" id="PF25293">
    <property type="entry name" value="Beta-prop_EMC1_N"/>
    <property type="match status" value="1"/>
</dbReference>
<dbReference type="Proteomes" id="UP001143981">
    <property type="component" value="Unassembled WGS sequence"/>
</dbReference>
<comment type="similarity">
    <text evidence="2">Belongs to the EMC1 family.</text>
</comment>
<dbReference type="Gene3D" id="2.130.10.10">
    <property type="entry name" value="YVTN repeat-like/Quinoprotein amine dehydrogenase"/>
    <property type="match status" value="1"/>
</dbReference>
<organism evidence="14 15">
    <name type="scientific">Coemansia biformis</name>
    <dbReference type="NCBI Taxonomy" id="1286918"/>
    <lineage>
        <taxon>Eukaryota</taxon>
        <taxon>Fungi</taxon>
        <taxon>Fungi incertae sedis</taxon>
        <taxon>Zoopagomycota</taxon>
        <taxon>Kickxellomycotina</taxon>
        <taxon>Kickxellomycetes</taxon>
        <taxon>Kickxellales</taxon>
        <taxon>Kickxellaceae</taxon>
        <taxon>Coemansia</taxon>
    </lineage>
</organism>
<comment type="subunit">
    <text evidence="3">Component of the ER membrane protein complex (EMC).</text>
</comment>
<dbReference type="AlphaFoldDB" id="A0A9W7YGB6"/>
<keyword evidence="8" id="KW-1133">Transmembrane helix</keyword>
<evidence type="ECO:0000256" key="3">
    <source>
        <dbReference type="ARBA" id="ARBA00011276"/>
    </source>
</evidence>
<comment type="subcellular location">
    <subcellularLocation>
        <location evidence="1">Endoplasmic reticulum membrane</location>
        <topology evidence="1">Single-pass type I membrane protein</topology>
    </subcellularLocation>
</comment>